<evidence type="ECO:0000256" key="1">
    <source>
        <dbReference type="SAM" id="MobiDB-lite"/>
    </source>
</evidence>
<evidence type="ECO:0000313" key="3">
    <source>
        <dbReference type="Proteomes" id="UP000634136"/>
    </source>
</evidence>
<dbReference type="Proteomes" id="UP000634136">
    <property type="component" value="Unassembled WGS sequence"/>
</dbReference>
<keyword evidence="3" id="KW-1185">Reference proteome</keyword>
<feature type="region of interest" description="Disordered" evidence="1">
    <location>
        <begin position="1"/>
        <end position="22"/>
    </location>
</feature>
<dbReference type="EMBL" id="JAAIUW010000001">
    <property type="protein sequence ID" value="KAF7844220.1"/>
    <property type="molecule type" value="Genomic_DNA"/>
</dbReference>
<comment type="caution">
    <text evidence="2">The sequence shown here is derived from an EMBL/GenBank/DDBJ whole genome shotgun (WGS) entry which is preliminary data.</text>
</comment>
<protein>
    <submittedName>
        <fullName evidence="2">Uncharacterized protein</fullName>
    </submittedName>
</protein>
<gene>
    <name evidence="2" type="ORF">G2W53_001125</name>
</gene>
<evidence type="ECO:0000313" key="2">
    <source>
        <dbReference type="EMBL" id="KAF7844220.1"/>
    </source>
</evidence>
<accession>A0A834XGW4</accession>
<sequence length="151" mass="16708">MPTATDRSPDLHRHRSRIRTPTSIAAPTKTRIAVRPRPTATDRSLDLHHHHSRIRTLTSIAAPTKTRIAVSPPPTTTDRSLDLNHHRSRIVLVLPSELAMENGIGSFPRYACCLPALSDQEKSDLGSIADSIVHTQIKKPRGRPRKNLASS</sequence>
<proteinExistence type="predicted"/>
<organism evidence="2 3">
    <name type="scientific">Senna tora</name>
    <dbReference type="NCBI Taxonomy" id="362788"/>
    <lineage>
        <taxon>Eukaryota</taxon>
        <taxon>Viridiplantae</taxon>
        <taxon>Streptophyta</taxon>
        <taxon>Embryophyta</taxon>
        <taxon>Tracheophyta</taxon>
        <taxon>Spermatophyta</taxon>
        <taxon>Magnoliopsida</taxon>
        <taxon>eudicotyledons</taxon>
        <taxon>Gunneridae</taxon>
        <taxon>Pentapetalae</taxon>
        <taxon>rosids</taxon>
        <taxon>fabids</taxon>
        <taxon>Fabales</taxon>
        <taxon>Fabaceae</taxon>
        <taxon>Caesalpinioideae</taxon>
        <taxon>Cassia clade</taxon>
        <taxon>Senna</taxon>
    </lineage>
</organism>
<name>A0A834XGW4_9FABA</name>
<reference evidence="2" key="1">
    <citation type="submission" date="2020-09" db="EMBL/GenBank/DDBJ databases">
        <title>Genome-Enabled Discovery of Anthraquinone Biosynthesis in Senna tora.</title>
        <authorList>
            <person name="Kang S.-H."/>
            <person name="Pandey R.P."/>
            <person name="Lee C.-M."/>
            <person name="Sim J.-S."/>
            <person name="Jeong J.-T."/>
            <person name="Choi B.-S."/>
            <person name="Jung M."/>
            <person name="Ginzburg D."/>
            <person name="Zhao K."/>
            <person name="Won S.Y."/>
            <person name="Oh T.-J."/>
            <person name="Yu Y."/>
            <person name="Kim N.-H."/>
            <person name="Lee O.R."/>
            <person name="Lee T.-H."/>
            <person name="Bashyal P."/>
            <person name="Kim T.-S."/>
            <person name="Lee W.-H."/>
            <person name="Kawkins C."/>
            <person name="Kim C.-K."/>
            <person name="Kim J.S."/>
            <person name="Ahn B.O."/>
            <person name="Rhee S.Y."/>
            <person name="Sohng J.K."/>
        </authorList>
    </citation>
    <scope>NUCLEOTIDE SEQUENCE</scope>
    <source>
        <tissue evidence="2">Leaf</tissue>
    </source>
</reference>
<dbReference type="AlphaFoldDB" id="A0A834XGW4"/>